<organism evidence="1 2">
    <name type="scientific">Kosakonia oryzendophytica</name>
    <dbReference type="NCBI Taxonomy" id="1005665"/>
    <lineage>
        <taxon>Bacteria</taxon>
        <taxon>Pseudomonadati</taxon>
        <taxon>Pseudomonadota</taxon>
        <taxon>Gammaproteobacteria</taxon>
        <taxon>Enterobacterales</taxon>
        <taxon>Enterobacteriaceae</taxon>
        <taxon>Kosakonia</taxon>
    </lineage>
</organism>
<evidence type="ECO:0000313" key="2">
    <source>
        <dbReference type="Proteomes" id="UP000198975"/>
    </source>
</evidence>
<protein>
    <submittedName>
        <fullName evidence="1">Uncharacterized protein</fullName>
    </submittedName>
</protein>
<dbReference type="EMBL" id="FMAY01000008">
    <property type="protein sequence ID" value="SCC20531.1"/>
    <property type="molecule type" value="Genomic_DNA"/>
</dbReference>
<sequence>MITRSLWQGNNGEVLLFKVREMMKPGDSDKADIGKTRPAAQSASGLFSTVTRALCRASL</sequence>
<reference evidence="2" key="1">
    <citation type="submission" date="2016-08" db="EMBL/GenBank/DDBJ databases">
        <authorList>
            <person name="Varghese N."/>
            <person name="Submissions Spin"/>
        </authorList>
    </citation>
    <scope>NUCLEOTIDE SEQUENCE [LARGE SCALE GENOMIC DNA]</scope>
    <source>
        <strain evidence="2">REICA_082</strain>
    </source>
</reference>
<proteinExistence type="predicted"/>
<evidence type="ECO:0000313" key="1">
    <source>
        <dbReference type="EMBL" id="SCC20531.1"/>
    </source>
</evidence>
<gene>
    <name evidence="1" type="ORF">GA0061071_10888</name>
</gene>
<accession>A0A1C4CNA9</accession>
<keyword evidence="2" id="KW-1185">Reference proteome</keyword>
<name>A0A1C4CNA9_9ENTR</name>
<dbReference type="AlphaFoldDB" id="A0A1C4CNA9"/>
<dbReference type="Proteomes" id="UP000198975">
    <property type="component" value="Unassembled WGS sequence"/>
</dbReference>